<gene>
    <name evidence="2" type="ORF">D9619_011482</name>
</gene>
<comment type="caution">
    <text evidence="2">The sequence shown here is derived from an EMBL/GenBank/DDBJ whole genome shotgun (WGS) entry which is preliminary data.</text>
</comment>
<organism evidence="2 3">
    <name type="scientific">Psilocybe cf. subviscida</name>
    <dbReference type="NCBI Taxonomy" id="2480587"/>
    <lineage>
        <taxon>Eukaryota</taxon>
        <taxon>Fungi</taxon>
        <taxon>Dikarya</taxon>
        <taxon>Basidiomycota</taxon>
        <taxon>Agaricomycotina</taxon>
        <taxon>Agaricomycetes</taxon>
        <taxon>Agaricomycetidae</taxon>
        <taxon>Agaricales</taxon>
        <taxon>Agaricineae</taxon>
        <taxon>Strophariaceae</taxon>
        <taxon>Psilocybe</taxon>
    </lineage>
</organism>
<reference evidence="2 3" key="1">
    <citation type="journal article" date="2020" name="ISME J.">
        <title>Uncovering the hidden diversity of litter-decomposition mechanisms in mushroom-forming fungi.</title>
        <authorList>
            <person name="Floudas D."/>
            <person name="Bentzer J."/>
            <person name="Ahren D."/>
            <person name="Johansson T."/>
            <person name="Persson P."/>
            <person name="Tunlid A."/>
        </authorList>
    </citation>
    <scope>NUCLEOTIDE SEQUENCE [LARGE SCALE GENOMIC DNA]</scope>
    <source>
        <strain evidence="2 3">CBS 101986</strain>
    </source>
</reference>
<dbReference type="SUPFAM" id="SSF51395">
    <property type="entry name" value="FMN-linked oxidoreductases"/>
    <property type="match status" value="1"/>
</dbReference>
<dbReference type="GO" id="GO:0016491">
    <property type="term" value="F:oxidoreductase activity"/>
    <property type="evidence" value="ECO:0007669"/>
    <property type="project" value="InterPro"/>
</dbReference>
<dbReference type="Proteomes" id="UP000567179">
    <property type="component" value="Unassembled WGS sequence"/>
</dbReference>
<evidence type="ECO:0000313" key="2">
    <source>
        <dbReference type="EMBL" id="KAF5328694.1"/>
    </source>
</evidence>
<dbReference type="PANTHER" id="PTHR22893">
    <property type="entry name" value="NADH OXIDOREDUCTASE-RELATED"/>
    <property type="match status" value="1"/>
</dbReference>
<name>A0A8H5F9I6_9AGAR</name>
<dbReference type="PANTHER" id="PTHR22893:SF91">
    <property type="entry name" value="NADPH DEHYDROGENASE 2-RELATED"/>
    <property type="match status" value="1"/>
</dbReference>
<evidence type="ECO:0000259" key="1">
    <source>
        <dbReference type="Pfam" id="PF00724"/>
    </source>
</evidence>
<accession>A0A8H5F9I6</accession>
<keyword evidence="3" id="KW-1185">Reference proteome</keyword>
<dbReference type="Pfam" id="PF00724">
    <property type="entry name" value="Oxidored_FMN"/>
    <property type="match status" value="1"/>
</dbReference>
<dbReference type="GO" id="GO:0010181">
    <property type="term" value="F:FMN binding"/>
    <property type="evidence" value="ECO:0007669"/>
    <property type="project" value="InterPro"/>
</dbReference>
<sequence>MHHPLFAPLCVGRMQLQHRVVFAPITRLRASSNSEGRVPVNPLMTTYYEQRSRRPGTLIISEGALILEEESGTCLERAPGVWGVGQVKEWKKIAEVVHANKSFIFLQLWAQGRPLQPSTVAPRANNFPPTPQQGEIQCHRHLTISKMHACNDQYVQAARNAINGAGCDGVEVHAGSGYVLDQFLQDVTNQRPDEYGGSVERRSKFPLEVVKAVASAVGEERVGVRISPWSTYQGMGMVDPIPQFTHFVRALRESHPRLAYLHVVEPEMDEAGKGRRIPEQSNSFLRKLWLPRPLITCEGYDRESAMRRVKESPGELVAFGRYFVSNPDLPDRLEHGIPLTPYDPSTFYQGGEQGYIDYPFASKKRE</sequence>
<dbReference type="InterPro" id="IPR013785">
    <property type="entry name" value="Aldolase_TIM"/>
</dbReference>
<dbReference type="Gene3D" id="3.20.20.70">
    <property type="entry name" value="Aldolase class I"/>
    <property type="match status" value="1"/>
</dbReference>
<dbReference type="OrthoDB" id="276546at2759"/>
<protein>
    <recommendedName>
        <fullName evidence="1">NADH:flavin oxidoreductase/NADH oxidase N-terminal domain-containing protein</fullName>
    </recommendedName>
</protein>
<dbReference type="InterPro" id="IPR001155">
    <property type="entry name" value="OxRdtase_FMN_N"/>
</dbReference>
<dbReference type="CDD" id="cd02933">
    <property type="entry name" value="OYE_like_FMN"/>
    <property type="match status" value="1"/>
</dbReference>
<dbReference type="InterPro" id="IPR045247">
    <property type="entry name" value="Oye-like"/>
</dbReference>
<dbReference type="AlphaFoldDB" id="A0A8H5F9I6"/>
<evidence type="ECO:0000313" key="3">
    <source>
        <dbReference type="Proteomes" id="UP000567179"/>
    </source>
</evidence>
<proteinExistence type="predicted"/>
<dbReference type="EMBL" id="JAACJJ010000003">
    <property type="protein sequence ID" value="KAF5328694.1"/>
    <property type="molecule type" value="Genomic_DNA"/>
</dbReference>
<feature type="domain" description="NADH:flavin oxidoreductase/NADH oxidase N-terminal" evidence="1">
    <location>
        <begin position="5"/>
        <end position="339"/>
    </location>
</feature>